<dbReference type="RefSeq" id="WP_093796207.1">
    <property type="nucleotide sequence ID" value="NZ_CP155571.1"/>
</dbReference>
<keyword evidence="8" id="KW-1185">Reference proteome</keyword>
<sequence length="473" mass="50142">MNFFRTKSLSSLSGNCQQQNLKKNLGALDMVLLGVGCIVGTGIFVFTGVVAAKYAGPGIIISLLLSAIACAFCALCYSEMASTVPVAGSSYTYAYTTMGEVFAWLVGWSLVLEYSLAASLVAAGWSAYTVGLFKSAGFEIPKAFTAVAADGGMVDVPAMLILLFLSVLLVRGTKESATINKILVGVKLTAVFIFLFLAGPKVNPVNWSPFLPFGFSGVMTGAATIFLAYIGFDCVATAAEECKRPNRDLPIGIIGSLIVCAILYMLVAAVLTGVIPYQELNNAEPVAFALRQIGYNIGSALVGTGAIAGLTTVLMAVMYGQTRVFFAMSRDGLIPASICKVHPKYGTPHIITIVSGISVAVIAGLTPVDILAELVNIGTLLAFLTTAIGVLILRKIAPGAHRPFRCPAVNFVAPAAILCCVYLMYSLPIQTWIRYSIWTAVGLVIYFGYGYRHSTLGQTEKDSAKEETYLIRG</sequence>
<feature type="transmembrane region" description="Helical" evidence="6">
    <location>
        <begin position="350"/>
        <end position="368"/>
    </location>
</feature>
<dbReference type="EMBL" id="CP155571">
    <property type="protein sequence ID" value="XFO71092.1"/>
    <property type="molecule type" value="Genomic_DNA"/>
</dbReference>
<feature type="transmembrane region" description="Helical" evidence="6">
    <location>
        <begin position="297"/>
        <end position="320"/>
    </location>
</feature>
<dbReference type="InterPro" id="IPR002293">
    <property type="entry name" value="AA/rel_permease1"/>
</dbReference>
<dbReference type="PANTHER" id="PTHR43243">
    <property type="entry name" value="INNER MEMBRANE TRANSPORTER YGJI-RELATED"/>
    <property type="match status" value="1"/>
</dbReference>
<feature type="transmembrane region" description="Helical" evidence="6">
    <location>
        <begin position="374"/>
        <end position="393"/>
    </location>
</feature>
<feature type="transmembrane region" description="Helical" evidence="6">
    <location>
        <begin position="58"/>
        <end position="80"/>
    </location>
</feature>
<keyword evidence="2" id="KW-0813">Transport</keyword>
<dbReference type="Proteomes" id="UP000216052">
    <property type="component" value="Chromosome"/>
</dbReference>
<name>A0ABZ3IYE2_SPOA4</name>
<feature type="transmembrane region" description="Helical" evidence="6">
    <location>
        <begin position="405"/>
        <end position="425"/>
    </location>
</feature>
<feature type="transmembrane region" description="Helical" evidence="6">
    <location>
        <begin position="253"/>
        <end position="277"/>
    </location>
</feature>
<feature type="transmembrane region" description="Helical" evidence="6">
    <location>
        <begin position="431"/>
        <end position="451"/>
    </location>
</feature>
<protein>
    <submittedName>
        <fullName evidence="7">Amino acid permease YhdG</fullName>
    </submittedName>
</protein>
<evidence type="ECO:0000313" key="7">
    <source>
        <dbReference type="EMBL" id="XFO71092.1"/>
    </source>
</evidence>
<evidence type="ECO:0000256" key="1">
    <source>
        <dbReference type="ARBA" id="ARBA00004141"/>
    </source>
</evidence>
<evidence type="ECO:0000313" key="8">
    <source>
        <dbReference type="Proteomes" id="UP000216052"/>
    </source>
</evidence>
<evidence type="ECO:0000256" key="3">
    <source>
        <dbReference type="ARBA" id="ARBA00022692"/>
    </source>
</evidence>
<dbReference type="PIRSF" id="PIRSF006060">
    <property type="entry name" value="AA_transporter"/>
    <property type="match status" value="1"/>
</dbReference>
<feature type="transmembrane region" description="Helical" evidence="6">
    <location>
        <begin position="30"/>
        <end position="52"/>
    </location>
</feature>
<dbReference type="Gene3D" id="1.20.1740.10">
    <property type="entry name" value="Amino acid/polyamine transporter I"/>
    <property type="match status" value="1"/>
</dbReference>
<accession>A0ABZ3IYE2</accession>
<reference evidence="7" key="1">
    <citation type="submission" date="2024-05" db="EMBL/GenBank/DDBJ databases">
        <title>Isolation and characterization of Sporomusa carbonis sp. nov., a carboxydotrophic hydrogenogen in the genus of Sporomusa isolated from a charcoal burning pile.</title>
        <authorList>
            <person name="Boeer T."/>
            <person name="Rosenbaum F."/>
            <person name="Eysell L."/>
            <person name="Mueller V."/>
            <person name="Daniel R."/>
            <person name="Poehlein A."/>
        </authorList>
    </citation>
    <scope>NUCLEOTIDE SEQUENCE [LARGE SCALE GENOMIC DNA]</scope>
    <source>
        <strain evidence="7">DSM 3132</strain>
    </source>
</reference>
<feature type="transmembrane region" description="Helical" evidence="6">
    <location>
        <begin position="143"/>
        <end position="170"/>
    </location>
</feature>
<dbReference type="Pfam" id="PF13520">
    <property type="entry name" value="AA_permease_2"/>
    <property type="match status" value="1"/>
</dbReference>
<keyword evidence="5 6" id="KW-0472">Membrane</keyword>
<comment type="subcellular location">
    <subcellularLocation>
        <location evidence="1">Membrane</location>
        <topology evidence="1">Multi-pass membrane protein</topology>
    </subcellularLocation>
</comment>
<feature type="transmembrane region" description="Helical" evidence="6">
    <location>
        <begin position="182"/>
        <end position="198"/>
    </location>
</feature>
<feature type="transmembrane region" description="Helical" evidence="6">
    <location>
        <begin position="101"/>
        <end position="123"/>
    </location>
</feature>
<organism evidence="7 8">
    <name type="scientific">Sporomusa acidovorans (strain ATCC 49682 / DSM 3132 / Mol)</name>
    <dbReference type="NCBI Taxonomy" id="1123286"/>
    <lineage>
        <taxon>Bacteria</taxon>
        <taxon>Bacillati</taxon>
        <taxon>Bacillota</taxon>
        <taxon>Negativicutes</taxon>
        <taxon>Selenomonadales</taxon>
        <taxon>Sporomusaceae</taxon>
        <taxon>Sporomusa</taxon>
    </lineage>
</organism>
<gene>
    <name evidence="7" type="primary">yhdG_2</name>
    <name evidence="7" type="ORF">SPACI_011070</name>
</gene>
<dbReference type="PANTHER" id="PTHR43243:SF4">
    <property type="entry name" value="CATIONIC AMINO ACID TRANSPORTER 4"/>
    <property type="match status" value="1"/>
</dbReference>
<feature type="transmembrane region" description="Helical" evidence="6">
    <location>
        <begin position="210"/>
        <end position="232"/>
    </location>
</feature>
<evidence type="ECO:0000256" key="6">
    <source>
        <dbReference type="SAM" id="Phobius"/>
    </source>
</evidence>
<evidence type="ECO:0000256" key="4">
    <source>
        <dbReference type="ARBA" id="ARBA00022989"/>
    </source>
</evidence>
<evidence type="ECO:0000256" key="2">
    <source>
        <dbReference type="ARBA" id="ARBA00022448"/>
    </source>
</evidence>
<evidence type="ECO:0000256" key="5">
    <source>
        <dbReference type="ARBA" id="ARBA00023136"/>
    </source>
</evidence>
<keyword evidence="3 6" id="KW-0812">Transmembrane</keyword>
<keyword evidence="4 6" id="KW-1133">Transmembrane helix</keyword>
<proteinExistence type="predicted"/>